<feature type="chain" id="PRO_5035443863" evidence="1">
    <location>
        <begin position="22"/>
        <end position="80"/>
    </location>
</feature>
<evidence type="ECO:0000256" key="1">
    <source>
        <dbReference type="SAM" id="SignalP"/>
    </source>
</evidence>
<feature type="signal peptide" evidence="1">
    <location>
        <begin position="1"/>
        <end position="21"/>
    </location>
</feature>
<dbReference type="OrthoDB" id="1737930at2759"/>
<keyword evidence="1" id="KW-0732">Signal</keyword>
<sequence length="80" mass="8405">MAIMPLPALLLLRLVFQLKRAKTPLPGIDSLLPQHSSIGGVGKGHSITGKDVDATHYASSEFKVEGLPDSPVFPPDSSVG</sequence>
<dbReference type="Proteomes" id="UP000796880">
    <property type="component" value="Unassembled WGS sequence"/>
</dbReference>
<accession>A0A8K0HG52</accession>
<name>A0A8K0HG52_9ROSA</name>
<keyword evidence="3" id="KW-1185">Reference proteome</keyword>
<evidence type="ECO:0000313" key="2">
    <source>
        <dbReference type="EMBL" id="KAF3452147.1"/>
    </source>
</evidence>
<organism evidence="2 3">
    <name type="scientific">Rhamnella rubrinervis</name>
    <dbReference type="NCBI Taxonomy" id="2594499"/>
    <lineage>
        <taxon>Eukaryota</taxon>
        <taxon>Viridiplantae</taxon>
        <taxon>Streptophyta</taxon>
        <taxon>Embryophyta</taxon>
        <taxon>Tracheophyta</taxon>
        <taxon>Spermatophyta</taxon>
        <taxon>Magnoliopsida</taxon>
        <taxon>eudicotyledons</taxon>
        <taxon>Gunneridae</taxon>
        <taxon>Pentapetalae</taxon>
        <taxon>rosids</taxon>
        <taxon>fabids</taxon>
        <taxon>Rosales</taxon>
        <taxon>Rhamnaceae</taxon>
        <taxon>rhamnoid group</taxon>
        <taxon>Rhamneae</taxon>
        <taxon>Rhamnella</taxon>
    </lineage>
</organism>
<dbReference type="AlphaFoldDB" id="A0A8K0HG52"/>
<comment type="caution">
    <text evidence="2">The sequence shown here is derived from an EMBL/GenBank/DDBJ whole genome shotgun (WGS) entry which is preliminary data.</text>
</comment>
<dbReference type="EMBL" id="VOIH02000003">
    <property type="protein sequence ID" value="KAF3452147.1"/>
    <property type="molecule type" value="Genomic_DNA"/>
</dbReference>
<protein>
    <submittedName>
        <fullName evidence="2">Uncharacterized protein</fullName>
    </submittedName>
</protein>
<proteinExistence type="predicted"/>
<evidence type="ECO:0000313" key="3">
    <source>
        <dbReference type="Proteomes" id="UP000796880"/>
    </source>
</evidence>
<gene>
    <name evidence="2" type="ORF">FNV43_RR08245</name>
</gene>
<reference evidence="2" key="1">
    <citation type="submission" date="2020-03" db="EMBL/GenBank/DDBJ databases">
        <title>A high-quality chromosome-level genome assembly of a woody plant with both climbing and erect habits, Rhamnella rubrinervis.</title>
        <authorList>
            <person name="Lu Z."/>
            <person name="Yang Y."/>
            <person name="Zhu X."/>
            <person name="Sun Y."/>
        </authorList>
    </citation>
    <scope>NUCLEOTIDE SEQUENCE</scope>
    <source>
        <strain evidence="2">BYM</strain>
        <tissue evidence="2">Leaf</tissue>
    </source>
</reference>